<evidence type="ECO:0000313" key="3">
    <source>
        <dbReference type="Proteomes" id="UP000537260"/>
    </source>
</evidence>
<dbReference type="EMBL" id="JACCFM010000001">
    <property type="protein sequence ID" value="NYJ19785.1"/>
    <property type="molecule type" value="Genomic_DNA"/>
</dbReference>
<dbReference type="RefSeq" id="WP_179578487.1">
    <property type="nucleotide sequence ID" value="NZ_JACCFM010000001.1"/>
</dbReference>
<dbReference type="AlphaFoldDB" id="A0A7Z0EDU1"/>
<sequence length="252" mass="27728">MFVENPNADYILASEEFKRLNEKVLEPRGVLLTVDGYQYTNSLPAPAPAHNTPSIIAAPPMTSTKATVNGLPPWPTEAPAPTPEGKAQRDPKSVFVVHGRDTRPVEVVRQYLHFLGLRMMTWSDAVNLTGKPQPHTYEIVKAGIVIFSPDDEARLKPKFADGKELKPEGQPRQNVTLEAGMAFATATEGTIFVQSERVRAISDIEGFNWVSLDGTWDNRKDLLNRLRNAGAAVNQANDNLNDALAGPFKITE</sequence>
<dbReference type="Proteomes" id="UP000537260">
    <property type="component" value="Unassembled WGS sequence"/>
</dbReference>
<reference evidence="2 3" key="1">
    <citation type="submission" date="2020-07" db="EMBL/GenBank/DDBJ databases">
        <title>Sequencing the genomes of 1000 actinobacteria strains.</title>
        <authorList>
            <person name="Klenk H.-P."/>
        </authorList>
    </citation>
    <scope>NUCLEOTIDE SEQUENCE [LARGE SCALE GENOMIC DNA]</scope>
    <source>
        <strain evidence="2 3">LI1</strain>
    </source>
</reference>
<protein>
    <submittedName>
        <fullName evidence="2">Putative nucleotide-binding protein</fullName>
    </submittedName>
</protein>
<name>A0A7Z0EDU1_9MICO</name>
<evidence type="ECO:0000259" key="1">
    <source>
        <dbReference type="Pfam" id="PF10137"/>
    </source>
</evidence>
<dbReference type="Pfam" id="PF10137">
    <property type="entry name" value="CAP12-PCTIR_TIR"/>
    <property type="match status" value="1"/>
</dbReference>
<keyword evidence="3" id="KW-1185">Reference proteome</keyword>
<organism evidence="2 3">
    <name type="scientific">Glaciibacter psychrotolerans</name>
    <dbReference type="NCBI Taxonomy" id="670054"/>
    <lineage>
        <taxon>Bacteria</taxon>
        <taxon>Bacillati</taxon>
        <taxon>Actinomycetota</taxon>
        <taxon>Actinomycetes</taxon>
        <taxon>Micrococcales</taxon>
        <taxon>Microbacteriaceae</taxon>
        <taxon>Glaciibacter</taxon>
    </lineage>
</organism>
<comment type="caution">
    <text evidence="2">The sequence shown here is derived from an EMBL/GenBank/DDBJ whole genome shotgun (WGS) entry which is preliminary data.</text>
</comment>
<dbReference type="GO" id="GO:0050135">
    <property type="term" value="F:NADP+ nucleosidase activity"/>
    <property type="evidence" value="ECO:0007669"/>
    <property type="project" value="InterPro"/>
</dbReference>
<feature type="domain" description="CD-NTase-associated protein 12/Pycsar effector protein TIR" evidence="1">
    <location>
        <begin position="94"/>
        <end position="213"/>
    </location>
</feature>
<accession>A0A7Z0EDU1</accession>
<evidence type="ECO:0000313" key="2">
    <source>
        <dbReference type="EMBL" id="NYJ19785.1"/>
    </source>
</evidence>
<gene>
    <name evidence="2" type="ORF">HNR05_001576</name>
</gene>
<proteinExistence type="predicted"/>
<dbReference type="InterPro" id="IPR019302">
    <property type="entry name" value="CAP12/PCTIR_TIR_dom"/>
</dbReference>